<keyword evidence="3" id="KW-1185">Reference proteome</keyword>
<evidence type="ECO:0000256" key="1">
    <source>
        <dbReference type="SAM" id="MobiDB-lite"/>
    </source>
</evidence>
<name>A0A166GZL9_9MICO</name>
<gene>
    <name evidence="2" type="ORF">ACH61_03240</name>
</gene>
<dbReference type="AntiFam" id="ANF00095">
    <property type="entry name" value="Shadow ORF (opposite ABC transporters)"/>
</dbReference>
<organism evidence="2 3">
    <name type="scientific">Rathayibacter tanaceti</name>
    <dbReference type="NCBI Taxonomy" id="1671680"/>
    <lineage>
        <taxon>Bacteria</taxon>
        <taxon>Bacillati</taxon>
        <taxon>Actinomycetota</taxon>
        <taxon>Actinomycetes</taxon>
        <taxon>Micrococcales</taxon>
        <taxon>Microbacteriaceae</taxon>
        <taxon>Rathayibacter</taxon>
    </lineage>
</organism>
<feature type="compositionally biased region" description="Basic and acidic residues" evidence="1">
    <location>
        <begin position="1"/>
        <end position="29"/>
    </location>
</feature>
<dbReference type="EMBL" id="LIIN01000273">
    <property type="protein sequence ID" value="KZX19664.1"/>
    <property type="molecule type" value="Genomic_DNA"/>
</dbReference>
<dbReference type="AlphaFoldDB" id="A0A166GZL9"/>
<protein>
    <submittedName>
        <fullName evidence="2">Uncharacterized protein</fullName>
    </submittedName>
</protein>
<feature type="region of interest" description="Disordered" evidence="1">
    <location>
        <begin position="1"/>
        <end position="122"/>
    </location>
</feature>
<accession>A0A166GZL9</accession>
<comment type="caution">
    <text evidence="2">The sequence shown here is derived from an EMBL/GenBank/DDBJ whole genome shotgun (WGS) entry which is preliminary data.</text>
</comment>
<sequence length="145" mass="15791">MQAERIADLAADRAQRVEREQRILRDEAHGSTAQPPQDALAGADHLRTADTDAAGHRASAQPQQGPRGDALARPGLADDRDALPRLDPERDPVHDLDPVERDPQAIDDQRAHRTPRRRPPRTVVAIVVSTIASPGNTVSHQALAR</sequence>
<reference evidence="2 3" key="1">
    <citation type="submission" date="2015-08" db="EMBL/GenBank/DDBJ databases">
        <title>Draft Genome Sequence of Rathayibacter sp. Strain VKM Ac-2596 Isolated from Leaf Gall Induced by Plant-Parasitic Nematodes.</title>
        <authorList>
            <person name="Vasilenko O.V."/>
            <person name="Starodumova I.P."/>
            <person name="Tarlachkov S.V."/>
            <person name="Dorofeeva L.V."/>
            <person name="Evtushenko L.I."/>
        </authorList>
    </citation>
    <scope>NUCLEOTIDE SEQUENCE [LARGE SCALE GENOMIC DNA]</scope>
    <source>
        <strain evidence="2 3">VKM Ac-2596</strain>
    </source>
</reference>
<evidence type="ECO:0000313" key="2">
    <source>
        <dbReference type="EMBL" id="KZX19664.1"/>
    </source>
</evidence>
<feature type="compositionally biased region" description="Basic and acidic residues" evidence="1">
    <location>
        <begin position="44"/>
        <end position="55"/>
    </location>
</feature>
<evidence type="ECO:0000313" key="3">
    <source>
        <dbReference type="Proteomes" id="UP000076717"/>
    </source>
</evidence>
<dbReference type="Proteomes" id="UP000076717">
    <property type="component" value="Unassembled WGS sequence"/>
</dbReference>
<proteinExistence type="predicted"/>
<feature type="compositionally biased region" description="Basic and acidic residues" evidence="1">
    <location>
        <begin position="76"/>
        <end position="111"/>
    </location>
</feature>